<keyword evidence="9" id="KW-0472">Membrane</keyword>
<feature type="region of interest" description="Disordered" evidence="11">
    <location>
        <begin position="39"/>
        <end position="60"/>
    </location>
</feature>
<comment type="subunit">
    <text evidence="2">Homotrimer.</text>
</comment>
<evidence type="ECO:0000256" key="10">
    <source>
        <dbReference type="ARBA" id="ARBA00023237"/>
    </source>
</evidence>
<protein>
    <submittedName>
        <fullName evidence="14">Porin</fullName>
    </submittedName>
</protein>
<dbReference type="PRINTS" id="PR00184">
    <property type="entry name" value="NEISSPPORIN"/>
</dbReference>
<accession>A0ABV2QF42</accession>
<evidence type="ECO:0000256" key="1">
    <source>
        <dbReference type="ARBA" id="ARBA00004571"/>
    </source>
</evidence>
<gene>
    <name evidence="14" type="ORF">ABIE13_004286</name>
</gene>
<reference evidence="14 15" key="1">
    <citation type="submission" date="2024-06" db="EMBL/GenBank/DDBJ databases">
        <title>Sorghum-associated microbial communities from plants grown in Nebraska, USA.</title>
        <authorList>
            <person name="Schachtman D."/>
        </authorList>
    </citation>
    <scope>NUCLEOTIDE SEQUENCE [LARGE SCALE GENOMIC DNA]</scope>
    <source>
        <strain evidence="14 15">2709</strain>
    </source>
</reference>
<dbReference type="InterPro" id="IPR002299">
    <property type="entry name" value="Porin_Neis"/>
</dbReference>
<evidence type="ECO:0000259" key="13">
    <source>
        <dbReference type="Pfam" id="PF13609"/>
    </source>
</evidence>
<feature type="domain" description="Porin" evidence="13">
    <location>
        <begin position="7"/>
        <end position="300"/>
    </location>
</feature>
<dbReference type="InterPro" id="IPR033900">
    <property type="entry name" value="Gram_neg_porin_domain"/>
</dbReference>
<keyword evidence="15" id="KW-1185">Reference proteome</keyword>
<evidence type="ECO:0000256" key="2">
    <source>
        <dbReference type="ARBA" id="ARBA00011233"/>
    </source>
</evidence>
<feature type="chain" id="PRO_5046789478" evidence="12">
    <location>
        <begin position="20"/>
        <end position="311"/>
    </location>
</feature>
<dbReference type="Proteomes" id="UP001549320">
    <property type="component" value="Unassembled WGS sequence"/>
</dbReference>
<proteinExistence type="predicted"/>
<dbReference type="PANTHER" id="PTHR34501">
    <property type="entry name" value="PROTEIN YDDL-RELATED"/>
    <property type="match status" value="1"/>
</dbReference>
<dbReference type="InterPro" id="IPR050298">
    <property type="entry name" value="Gram-neg_bact_OMP"/>
</dbReference>
<name>A0ABV2QF42_9BURK</name>
<evidence type="ECO:0000256" key="3">
    <source>
        <dbReference type="ARBA" id="ARBA00022448"/>
    </source>
</evidence>
<keyword evidence="6 12" id="KW-0732">Signal</keyword>
<dbReference type="Gene3D" id="2.40.160.10">
    <property type="entry name" value="Porin"/>
    <property type="match status" value="1"/>
</dbReference>
<evidence type="ECO:0000256" key="7">
    <source>
        <dbReference type="ARBA" id="ARBA00023065"/>
    </source>
</evidence>
<evidence type="ECO:0000256" key="9">
    <source>
        <dbReference type="ARBA" id="ARBA00023136"/>
    </source>
</evidence>
<keyword evidence="5" id="KW-0812">Transmembrane</keyword>
<dbReference type="SUPFAM" id="SSF56935">
    <property type="entry name" value="Porins"/>
    <property type="match status" value="1"/>
</dbReference>
<dbReference type="PANTHER" id="PTHR34501:SF9">
    <property type="entry name" value="MAJOR OUTER MEMBRANE PROTEIN P.IA"/>
    <property type="match status" value="1"/>
</dbReference>
<evidence type="ECO:0000313" key="15">
    <source>
        <dbReference type="Proteomes" id="UP001549320"/>
    </source>
</evidence>
<evidence type="ECO:0000313" key="14">
    <source>
        <dbReference type="EMBL" id="MET4579163.1"/>
    </source>
</evidence>
<keyword evidence="7" id="KW-0406">Ion transport</keyword>
<evidence type="ECO:0000256" key="12">
    <source>
        <dbReference type="SAM" id="SignalP"/>
    </source>
</evidence>
<evidence type="ECO:0000256" key="8">
    <source>
        <dbReference type="ARBA" id="ARBA00023114"/>
    </source>
</evidence>
<dbReference type="RefSeq" id="WP_354446993.1">
    <property type="nucleotide sequence ID" value="NZ_JBEPSH010000008.1"/>
</dbReference>
<evidence type="ECO:0000256" key="5">
    <source>
        <dbReference type="ARBA" id="ARBA00022692"/>
    </source>
</evidence>
<dbReference type="InterPro" id="IPR023614">
    <property type="entry name" value="Porin_dom_sf"/>
</dbReference>
<comment type="caution">
    <text evidence="14">The sequence shown here is derived from an EMBL/GenBank/DDBJ whole genome shotgun (WGS) entry which is preliminary data.</text>
</comment>
<evidence type="ECO:0000256" key="6">
    <source>
        <dbReference type="ARBA" id="ARBA00022729"/>
    </source>
</evidence>
<comment type="subcellular location">
    <subcellularLocation>
        <location evidence="1">Cell outer membrane</location>
        <topology evidence="1">Multi-pass membrane protein</topology>
    </subcellularLocation>
</comment>
<evidence type="ECO:0000256" key="11">
    <source>
        <dbReference type="SAM" id="MobiDB-lite"/>
    </source>
</evidence>
<dbReference type="EMBL" id="JBEPSH010000008">
    <property type="protein sequence ID" value="MET4579163.1"/>
    <property type="molecule type" value="Genomic_DNA"/>
</dbReference>
<dbReference type="Pfam" id="PF13609">
    <property type="entry name" value="Porin_4"/>
    <property type="match status" value="1"/>
</dbReference>
<keyword evidence="3" id="KW-0813">Transport</keyword>
<sequence>MKKTLLALTVLAMSGAAMAQSSVTLYGVADAGLGRIKSGSTGSSPANDASNKTEFISGSRMNNGESRIGVRGVEDLGGGLKVGFNFESGLDLDTGAASSAFWSRQANLWLGGNWGTFKMGRAFTPSYGGVAAWELTSIANYSVVTNTFNYGGAGSRNNSQFSYKTPGGLGGFSAEVGYVTKADNADRAKWDFNVIYANGPIAAALTANKEKDQKTGYTLGGKYDFGSFVVAASYNHTRDTRRGFTVGGTAKFGAFSVTADVARDTKNISGKKYTNVLLEGKYALSKRTFVYLAGLRLDGSTNYGIGVRHNF</sequence>
<feature type="signal peptide" evidence="12">
    <location>
        <begin position="1"/>
        <end position="19"/>
    </location>
</feature>
<organism evidence="14 15">
    <name type="scientific">Ottowia thiooxydans</name>
    <dbReference type="NCBI Taxonomy" id="219182"/>
    <lineage>
        <taxon>Bacteria</taxon>
        <taxon>Pseudomonadati</taxon>
        <taxon>Pseudomonadota</taxon>
        <taxon>Betaproteobacteria</taxon>
        <taxon>Burkholderiales</taxon>
        <taxon>Comamonadaceae</taxon>
        <taxon>Ottowia</taxon>
    </lineage>
</organism>
<keyword evidence="8" id="KW-0626">Porin</keyword>
<keyword evidence="4" id="KW-1134">Transmembrane beta strand</keyword>
<keyword evidence="10" id="KW-0998">Cell outer membrane</keyword>
<dbReference type="CDD" id="cd00342">
    <property type="entry name" value="gram_neg_porins"/>
    <property type="match status" value="1"/>
</dbReference>
<evidence type="ECO:0000256" key="4">
    <source>
        <dbReference type="ARBA" id="ARBA00022452"/>
    </source>
</evidence>